<keyword evidence="9" id="KW-1185">Reference proteome</keyword>
<evidence type="ECO:0000256" key="6">
    <source>
        <dbReference type="RuleBase" id="RU362028"/>
    </source>
</evidence>
<comment type="caution">
    <text evidence="8">The sequence shown here is derived from an EMBL/GenBank/DDBJ whole genome shotgun (WGS) entry which is preliminary data.</text>
</comment>
<dbReference type="AlphaFoldDB" id="A0A9X3TW57"/>
<dbReference type="InterPro" id="IPR050188">
    <property type="entry name" value="RluA_PseudoU_synthase"/>
</dbReference>
<dbReference type="CDD" id="cd02869">
    <property type="entry name" value="PseudoU_synth_RluA_like"/>
    <property type="match status" value="1"/>
</dbReference>
<proteinExistence type="inferred from homology"/>
<keyword evidence="5" id="KW-0694">RNA-binding</keyword>
<evidence type="ECO:0000256" key="3">
    <source>
        <dbReference type="ARBA" id="ARBA00036882"/>
    </source>
</evidence>
<evidence type="ECO:0000313" key="8">
    <source>
        <dbReference type="EMBL" id="MDA5193085.1"/>
    </source>
</evidence>
<dbReference type="GO" id="GO:0000455">
    <property type="term" value="P:enzyme-directed rRNA pseudouridine synthesis"/>
    <property type="evidence" value="ECO:0007669"/>
    <property type="project" value="TreeGrafter"/>
</dbReference>
<comment type="catalytic activity">
    <reaction evidence="3">
        <text>uridine(1911/1915/1917) in 23S rRNA = pseudouridine(1911/1915/1917) in 23S rRNA</text>
        <dbReference type="Rhea" id="RHEA:42524"/>
        <dbReference type="Rhea" id="RHEA-COMP:10097"/>
        <dbReference type="Rhea" id="RHEA-COMP:10098"/>
        <dbReference type="ChEBI" id="CHEBI:65314"/>
        <dbReference type="ChEBI" id="CHEBI:65315"/>
        <dbReference type="EC" id="5.4.99.23"/>
    </reaction>
</comment>
<dbReference type="InterPro" id="IPR006225">
    <property type="entry name" value="PsdUridine_synth_RluC/D"/>
</dbReference>
<name>A0A9X3TW57_9PROT</name>
<comment type="function">
    <text evidence="6">Responsible for synthesis of pseudouridine from uracil.</text>
</comment>
<dbReference type="PANTHER" id="PTHR21600">
    <property type="entry name" value="MITOCHONDRIAL RNA PSEUDOURIDINE SYNTHASE"/>
    <property type="match status" value="1"/>
</dbReference>
<evidence type="ECO:0000313" key="9">
    <source>
        <dbReference type="Proteomes" id="UP001141619"/>
    </source>
</evidence>
<dbReference type="InterPro" id="IPR020103">
    <property type="entry name" value="PsdUridine_synth_cat_dom_sf"/>
</dbReference>
<dbReference type="Gene3D" id="3.10.290.10">
    <property type="entry name" value="RNA-binding S4 domain"/>
    <property type="match status" value="1"/>
</dbReference>
<dbReference type="InterPro" id="IPR036986">
    <property type="entry name" value="S4_RNA-bd_sf"/>
</dbReference>
<evidence type="ECO:0000256" key="2">
    <source>
        <dbReference type="ARBA" id="ARBA00023235"/>
    </source>
</evidence>
<dbReference type="GO" id="GO:0160140">
    <property type="term" value="F:23S rRNA pseudouridine(1911/1915/1917) synthase activity"/>
    <property type="evidence" value="ECO:0007669"/>
    <property type="project" value="UniProtKB-EC"/>
</dbReference>
<dbReference type="NCBIfam" id="TIGR00005">
    <property type="entry name" value="rluA_subfam"/>
    <property type="match status" value="1"/>
</dbReference>
<dbReference type="PROSITE" id="PS01129">
    <property type="entry name" value="PSI_RLU"/>
    <property type="match status" value="1"/>
</dbReference>
<evidence type="ECO:0000256" key="4">
    <source>
        <dbReference type="PIRSR" id="PIRSR606225-1"/>
    </source>
</evidence>
<evidence type="ECO:0000256" key="5">
    <source>
        <dbReference type="PROSITE-ProRule" id="PRU00182"/>
    </source>
</evidence>
<comment type="similarity">
    <text evidence="1 6">Belongs to the pseudouridine synthase RluA family.</text>
</comment>
<dbReference type="EMBL" id="JANWOI010000001">
    <property type="protein sequence ID" value="MDA5193085.1"/>
    <property type="molecule type" value="Genomic_DNA"/>
</dbReference>
<reference evidence="8" key="2">
    <citation type="journal article" date="2023" name="Syst. Appl. Microbiol.">
        <title>Govania unica gen. nov., sp. nov., a rare biosphere bacterium that represents a novel family in the class Alphaproteobacteria.</title>
        <authorList>
            <person name="Vandamme P."/>
            <person name="Peeters C."/>
            <person name="Hettiarachchi A."/>
            <person name="Cnockaert M."/>
            <person name="Carlier A."/>
        </authorList>
    </citation>
    <scope>NUCLEOTIDE SEQUENCE</scope>
    <source>
        <strain evidence="8">LMG 31809</strain>
    </source>
</reference>
<dbReference type="InterPro" id="IPR006145">
    <property type="entry name" value="PsdUridine_synth_RsuA/RluA"/>
</dbReference>
<evidence type="ECO:0000259" key="7">
    <source>
        <dbReference type="Pfam" id="PF00849"/>
    </source>
</evidence>
<dbReference type="SUPFAM" id="SSF55174">
    <property type="entry name" value="Alpha-L RNA-binding motif"/>
    <property type="match status" value="1"/>
</dbReference>
<sequence>MSGVIQKTVSKDEDGIRLDRWFKKHFPGLPFARLSKILRNGNVRVDGKRAKTADRLPEGAVVRVPPLGEQPEAPAPAPVVVRPEDVALLKSMILYEDNDVIVLNKVPGLAVQGGSGTTRHIDGMLDGLAVDGVRPRLVHRLDRDTSGVLILARTGQAAAALGKAFHSRAAQKLYWALVIGRPGIGDGLIKAPLAKEPGPRGERMEVNEDEGKAAITKFHVMDTAGTKTAWLALMPLTGRTHQLRAHCAHMGTPIVGDGKYAASDAYLTGTISRKLHLHARRLIVPHPKRAGVMIDVTAPLPDHMRETWKTFGFDPDDRSMPFSEK</sequence>
<dbReference type="Gene3D" id="3.30.2350.10">
    <property type="entry name" value="Pseudouridine synthase"/>
    <property type="match status" value="1"/>
</dbReference>
<dbReference type="PANTHER" id="PTHR21600:SF44">
    <property type="entry name" value="RIBOSOMAL LARGE SUBUNIT PSEUDOURIDINE SYNTHASE D"/>
    <property type="match status" value="1"/>
</dbReference>
<keyword evidence="2 6" id="KW-0413">Isomerase</keyword>
<dbReference type="PROSITE" id="PS50889">
    <property type="entry name" value="S4"/>
    <property type="match status" value="1"/>
</dbReference>
<protein>
    <recommendedName>
        <fullName evidence="6">Pseudouridine synthase</fullName>
        <ecNumber evidence="6">5.4.99.-</ecNumber>
    </recommendedName>
</protein>
<accession>A0A9X3TW57</accession>
<dbReference type="Proteomes" id="UP001141619">
    <property type="component" value="Unassembled WGS sequence"/>
</dbReference>
<feature type="active site" evidence="4">
    <location>
        <position position="142"/>
    </location>
</feature>
<reference evidence="8" key="1">
    <citation type="submission" date="2022-08" db="EMBL/GenBank/DDBJ databases">
        <authorList>
            <person name="Vandamme P."/>
            <person name="Hettiarachchi A."/>
            <person name="Peeters C."/>
            <person name="Cnockaert M."/>
            <person name="Carlier A."/>
        </authorList>
    </citation>
    <scope>NUCLEOTIDE SEQUENCE</scope>
    <source>
        <strain evidence="8">LMG 31809</strain>
    </source>
</reference>
<evidence type="ECO:0000256" key="1">
    <source>
        <dbReference type="ARBA" id="ARBA00010876"/>
    </source>
</evidence>
<dbReference type="Pfam" id="PF00849">
    <property type="entry name" value="PseudoU_synth_2"/>
    <property type="match status" value="1"/>
</dbReference>
<feature type="domain" description="Pseudouridine synthase RsuA/RluA-like" evidence="7">
    <location>
        <begin position="99"/>
        <end position="249"/>
    </location>
</feature>
<dbReference type="InterPro" id="IPR006224">
    <property type="entry name" value="PsdUridine_synth_RluA-like_CS"/>
</dbReference>
<organism evidence="8 9">
    <name type="scientific">Govanella unica</name>
    <dbReference type="NCBI Taxonomy" id="2975056"/>
    <lineage>
        <taxon>Bacteria</taxon>
        <taxon>Pseudomonadati</taxon>
        <taxon>Pseudomonadota</taxon>
        <taxon>Alphaproteobacteria</taxon>
        <taxon>Emcibacterales</taxon>
        <taxon>Govanellaceae</taxon>
        <taxon>Govanella</taxon>
    </lineage>
</organism>
<gene>
    <name evidence="8" type="ORF">NYP16_03835</name>
</gene>
<dbReference type="SUPFAM" id="SSF55120">
    <property type="entry name" value="Pseudouridine synthase"/>
    <property type="match status" value="1"/>
</dbReference>
<dbReference type="RefSeq" id="WP_274942779.1">
    <property type="nucleotide sequence ID" value="NZ_JANWOI010000001.1"/>
</dbReference>
<dbReference type="GO" id="GO:0003723">
    <property type="term" value="F:RNA binding"/>
    <property type="evidence" value="ECO:0007669"/>
    <property type="project" value="UniProtKB-KW"/>
</dbReference>
<dbReference type="EC" id="5.4.99.-" evidence="6"/>
<comment type="catalytic activity">
    <reaction evidence="6">
        <text>a uridine in RNA = a pseudouridine in RNA</text>
        <dbReference type="Rhea" id="RHEA:48348"/>
        <dbReference type="Rhea" id="RHEA-COMP:12068"/>
        <dbReference type="Rhea" id="RHEA-COMP:12069"/>
        <dbReference type="ChEBI" id="CHEBI:65314"/>
        <dbReference type="ChEBI" id="CHEBI:65315"/>
    </reaction>
</comment>